<organism evidence="2 3">
    <name type="scientific">Corynebacterium hylobatis</name>
    <dbReference type="NCBI Taxonomy" id="1859290"/>
    <lineage>
        <taxon>Bacteria</taxon>
        <taxon>Bacillati</taxon>
        <taxon>Actinomycetota</taxon>
        <taxon>Actinomycetes</taxon>
        <taxon>Mycobacteriales</taxon>
        <taxon>Corynebacteriaceae</taxon>
        <taxon>Corynebacterium</taxon>
    </lineage>
</organism>
<evidence type="ECO:0000313" key="2">
    <source>
        <dbReference type="EMBL" id="RSZ63817.1"/>
    </source>
</evidence>
<sequence length="581" mass="63722">MPTPVCSSGHVLPDEIISALTHIRDGSTADAQESEILDFKEDPARSAKAAGRNQDAKLVDFLLDECVCLANGEGGDAHILLGVADRIPGPAAFTGTDREPAWLVEKIFNGTKPNLRVEAEIIRYEGARLVWIRIPAALTVYERTKGQATRRMGTSCVPLTNAERQALIAARANPDFTAAVAEAKIEDLDPLAVAEARSRLAARRSAAGQTDPVPQTMNGLLEELGLLTQKKELTVAAEILLMPMRRGRLSVRHLLRTVPGGEPRVREISSPLVLAFREILDRISESAPQEIDRVDLGGGQEVPLPAFPARAVDEVVANALIHRDWNMTAPVVVDQSPRILLVWSPGPLPYGVTEENLLTTVSHPRNHKLMAAMRMMGLAEESSRGFDRMWVSMLATGRRAPEVETTQSSVQVTISAGRPDRDFVVGVHRLTDVHGREVIHSVFTLIVLRHLFDHPLITLREVASQTQQSELSVREGMDWLGDIGLVQPVSDSVQEWVLTDHSRRLLAQEKERTVAAVSIQEWLEAKLNSGAGVLAREAAEELGVDREEITGILRHLRTLGRAMIDPEGPQRGPSTRWVAGR</sequence>
<dbReference type="Pfam" id="PF13749">
    <property type="entry name" value="HATPase_c_4"/>
    <property type="match status" value="1"/>
</dbReference>
<dbReference type="Proteomes" id="UP000274907">
    <property type="component" value="Unassembled WGS sequence"/>
</dbReference>
<name>A0A430HZK7_9CORY</name>
<dbReference type="InterPro" id="IPR007421">
    <property type="entry name" value="Schlafen_AlbA_2_dom"/>
</dbReference>
<dbReference type="Gene3D" id="3.30.950.30">
    <property type="entry name" value="Schlafen, AAA domain"/>
    <property type="match status" value="1"/>
</dbReference>
<dbReference type="EMBL" id="RXHJ01000006">
    <property type="protein sequence ID" value="RSZ63817.1"/>
    <property type="molecule type" value="Genomic_DNA"/>
</dbReference>
<accession>A0A430HZK7</accession>
<dbReference type="RefSeq" id="WP_126120450.1">
    <property type="nucleotide sequence ID" value="NZ_RXHJ01000006.1"/>
</dbReference>
<dbReference type="Gene3D" id="6.10.10.130">
    <property type="match status" value="1"/>
</dbReference>
<reference evidence="2 3" key="1">
    <citation type="submission" date="2018-12" db="EMBL/GenBank/DDBJ databases">
        <title>YIM 101343 draft genome.</title>
        <authorList>
            <person name="Chen X."/>
        </authorList>
    </citation>
    <scope>NUCLEOTIDE SEQUENCE [LARGE SCALE GENOMIC DNA]</scope>
    <source>
        <strain evidence="2 3">YIM 101343</strain>
    </source>
</reference>
<feature type="domain" description="Schlafen AlbA-2" evidence="1">
    <location>
        <begin position="33"/>
        <end position="159"/>
    </location>
</feature>
<comment type="caution">
    <text evidence="2">The sequence shown here is derived from an EMBL/GenBank/DDBJ whole genome shotgun (WGS) entry which is preliminary data.</text>
</comment>
<dbReference type="PANTHER" id="PTHR30595:SF6">
    <property type="entry name" value="SCHLAFEN ALBA-2 DOMAIN-CONTAINING PROTEIN"/>
    <property type="match status" value="1"/>
</dbReference>
<keyword evidence="3" id="KW-1185">Reference proteome</keyword>
<dbReference type="Pfam" id="PF04326">
    <property type="entry name" value="SLFN_AlbA_2"/>
    <property type="match status" value="1"/>
</dbReference>
<dbReference type="InterPro" id="IPR038461">
    <property type="entry name" value="Schlafen_AlbA_2_dom_sf"/>
</dbReference>
<evidence type="ECO:0000313" key="3">
    <source>
        <dbReference type="Proteomes" id="UP000274907"/>
    </source>
</evidence>
<evidence type="ECO:0000259" key="1">
    <source>
        <dbReference type="Pfam" id="PF04326"/>
    </source>
</evidence>
<proteinExistence type="predicted"/>
<dbReference type="Gene3D" id="3.30.565.60">
    <property type="match status" value="1"/>
</dbReference>
<gene>
    <name evidence="2" type="ORF">EAH68_06155</name>
</gene>
<dbReference type="PANTHER" id="PTHR30595">
    <property type="entry name" value="GLPR-RELATED TRANSCRIPTIONAL REPRESSOR"/>
    <property type="match status" value="1"/>
</dbReference>
<dbReference type="OrthoDB" id="9805115at2"/>
<dbReference type="InterPro" id="IPR038475">
    <property type="entry name" value="RecG_C_sf"/>
</dbReference>
<protein>
    <submittedName>
        <fullName evidence="2">AAA family ATPase</fullName>
    </submittedName>
</protein>
<dbReference type="AlphaFoldDB" id="A0A430HZK7"/>